<dbReference type="RefSeq" id="WP_185045645.1">
    <property type="nucleotide sequence ID" value="NZ_BAABFG010000005.1"/>
</dbReference>
<comment type="caution">
    <text evidence="1">The sequence shown here is derived from an EMBL/GenBank/DDBJ whole genome shotgun (WGS) entry which is preliminary data.</text>
</comment>
<evidence type="ECO:0000313" key="1">
    <source>
        <dbReference type="EMBL" id="MBB4745386.1"/>
    </source>
</evidence>
<protein>
    <submittedName>
        <fullName evidence="1">Uncharacterized protein</fullName>
    </submittedName>
</protein>
<proteinExistence type="predicted"/>
<gene>
    <name evidence="1" type="ORF">BJY16_008845</name>
</gene>
<accession>A0A7W7H7C5</accession>
<organism evidence="1 2">
    <name type="scientific">Actinoplanes octamycinicus</name>
    <dbReference type="NCBI Taxonomy" id="135948"/>
    <lineage>
        <taxon>Bacteria</taxon>
        <taxon>Bacillati</taxon>
        <taxon>Actinomycetota</taxon>
        <taxon>Actinomycetes</taxon>
        <taxon>Micromonosporales</taxon>
        <taxon>Micromonosporaceae</taxon>
        <taxon>Actinoplanes</taxon>
    </lineage>
</organism>
<dbReference type="AlphaFoldDB" id="A0A7W7H7C5"/>
<keyword evidence="2" id="KW-1185">Reference proteome</keyword>
<evidence type="ECO:0000313" key="2">
    <source>
        <dbReference type="Proteomes" id="UP000546162"/>
    </source>
</evidence>
<sequence>MDEPLLQMLRDDLTHRVSSVAATMTDTLRLLGAARELAGDGPGGDSLSAAIAELTAARDELVSRP</sequence>
<reference evidence="1 2" key="1">
    <citation type="submission" date="2020-08" db="EMBL/GenBank/DDBJ databases">
        <title>Sequencing the genomes of 1000 actinobacteria strains.</title>
        <authorList>
            <person name="Klenk H.-P."/>
        </authorList>
    </citation>
    <scope>NUCLEOTIDE SEQUENCE [LARGE SCALE GENOMIC DNA]</scope>
    <source>
        <strain evidence="1 2">DSM 45809</strain>
    </source>
</reference>
<name>A0A7W7H7C5_9ACTN</name>
<dbReference type="Proteomes" id="UP000546162">
    <property type="component" value="Unassembled WGS sequence"/>
</dbReference>
<dbReference type="EMBL" id="JACHNB010000001">
    <property type="protein sequence ID" value="MBB4745386.1"/>
    <property type="molecule type" value="Genomic_DNA"/>
</dbReference>